<dbReference type="InterPro" id="IPR050204">
    <property type="entry name" value="AraC_XylS_family_regulators"/>
</dbReference>
<dbReference type="SMART" id="SM00342">
    <property type="entry name" value="HTH_ARAC"/>
    <property type="match status" value="1"/>
</dbReference>
<dbReference type="InterPro" id="IPR009057">
    <property type="entry name" value="Homeodomain-like_sf"/>
</dbReference>
<accession>A0A3M8AF28</accession>
<organism evidence="5 6">
    <name type="scientific">Agromyces tardus</name>
    <dbReference type="NCBI Taxonomy" id="2583849"/>
    <lineage>
        <taxon>Bacteria</taxon>
        <taxon>Bacillati</taxon>
        <taxon>Actinomycetota</taxon>
        <taxon>Actinomycetes</taxon>
        <taxon>Micrococcales</taxon>
        <taxon>Microbacteriaceae</taxon>
        <taxon>Agromyces</taxon>
    </lineage>
</organism>
<dbReference type="GO" id="GO:0003700">
    <property type="term" value="F:DNA-binding transcription factor activity"/>
    <property type="evidence" value="ECO:0007669"/>
    <property type="project" value="InterPro"/>
</dbReference>
<keyword evidence="3" id="KW-0804">Transcription</keyword>
<dbReference type="AlphaFoldDB" id="A0A3M8AF28"/>
<dbReference type="PROSITE" id="PS01124">
    <property type="entry name" value="HTH_ARAC_FAMILY_2"/>
    <property type="match status" value="1"/>
</dbReference>
<dbReference type="PANTHER" id="PTHR46796:SF12">
    <property type="entry name" value="HTH-TYPE DNA-BINDING TRANSCRIPTIONAL ACTIVATOR EUTR"/>
    <property type="match status" value="1"/>
</dbReference>
<evidence type="ECO:0000313" key="6">
    <source>
        <dbReference type="Proteomes" id="UP000275048"/>
    </source>
</evidence>
<keyword evidence="1" id="KW-0805">Transcription regulation</keyword>
<keyword evidence="6" id="KW-1185">Reference proteome</keyword>
<reference evidence="5 6" key="1">
    <citation type="submission" date="2018-10" db="EMBL/GenBank/DDBJ databases">
        <title>Isolation, diversity and antibacterial activity of antinobacteria from the wheat rhizosphere soil.</title>
        <authorList>
            <person name="Sun T."/>
        </authorList>
    </citation>
    <scope>NUCLEOTIDE SEQUENCE [LARGE SCALE GENOMIC DNA]</scope>
    <source>
        <strain evidence="5 6">SJ-23</strain>
    </source>
</reference>
<gene>
    <name evidence="5" type="ORF">EDM22_09760</name>
</gene>
<dbReference type="PANTHER" id="PTHR46796">
    <property type="entry name" value="HTH-TYPE TRANSCRIPTIONAL ACTIVATOR RHAS-RELATED"/>
    <property type="match status" value="1"/>
</dbReference>
<dbReference type="Pfam" id="PF12833">
    <property type="entry name" value="HTH_18"/>
    <property type="match status" value="1"/>
</dbReference>
<dbReference type="InterPro" id="IPR018062">
    <property type="entry name" value="HTH_AraC-typ_CS"/>
</dbReference>
<dbReference type="PROSITE" id="PS00041">
    <property type="entry name" value="HTH_ARAC_FAMILY_1"/>
    <property type="match status" value="1"/>
</dbReference>
<sequence length="313" mass="33921">MPGLDRSSLTTDDPEVARRAFGPMVPRLSFGRVDPAAFRVRLGFDVAPSFTIIEYAFAAPAATVAGSDDLVVISAKGRGFELWHGRTMVDPRLPYLQAAEGLSAKWDTVAARATMLDRSRVAEVARSATGDAGARLEDIGLAPVSAALGRSWEVAVHRVRGAMWSAPEAFAEPIVEQAAFHRLAMAYLAAFRPDWVDAAGRRAPVGARSRVVRVALEFMRAHAAEPITVQHVADAVHITTRGLHAAFVAELGSPPSDVLRGIRLEGARDELRFSEPGVAVSTVARRWGFVHLSRFAETYGRTFGEKPSETLRR</sequence>
<proteinExistence type="predicted"/>
<evidence type="ECO:0000256" key="1">
    <source>
        <dbReference type="ARBA" id="ARBA00023015"/>
    </source>
</evidence>
<dbReference type="Gene3D" id="1.10.10.60">
    <property type="entry name" value="Homeodomain-like"/>
    <property type="match status" value="1"/>
</dbReference>
<dbReference type="InterPro" id="IPR018060">
    <property type="entry name" value="HTH_AraC"/>
</dbReference>
<dbReference type="SUPFAM" id="SSF46689">
    <property type="entry name" value="Homeodomain-like"/>
    <property type="match status" value="1"/>
</dbReference>
<keyword evidence="2" id="KW-0238">DNA-binding</keyword>
<dbReference type="RefSeq" id="WP_122936863.1">
    <property type="nucleotide sequence ID" value="NZ_JBHSNT010000003.1"/>
</dbReference>
<evidence type="ECO:0000259" key="4">
    <source>
        <dbReference type="PROSITE" id="PS01124"/>
    </source>
</evidence>
<dbReference type="Proteomes" id="UP000275048">
    <property type="component" value="Unassembled WGS sequence"/>
</dbReference>
<dbReference type="OrthoDB" id="5464689at2"/>
<feature type="domain" description="HTH araC/xylS-type" evidence="4">
    <location>
        <begin position="213"/>
        <end position="313"/>
    </location>
</feature>
<comment type="caution">
    <text evidence="5">The sequence shown here is derived from an EMBL/GenBank/DDBJ whole genome shotgun (WGS) entry which is preliminary data.</text>
</comment>
<dbReference type="GO" id="GO:0043565">
    <property type="term" value="F:sequence-specific DNA binding"/>
    <property type="evidence" value="ECO:0007669"/>
    <property type="project" value="InterPro"/>
</dbReference>
<name>A0A3M8AF28_9MICO</name>
<evidence type="ECO:0000313" key="5">
    <source>
        <dbReference type="EMBL" id="RNB49731.1"/>
    </source>
</evidence>
<evidence type="ECO:0000256" key="2">
    <source>
        <dbReference type="ARBA" id="ARBA00023125"/>
    </source>
</evidence>
<protein>
    <submittedName>
        <fullName evidence="5">Helix-turn-helix domain-containing protein</fullName>
    </submittedName>
</protein>
<evidence type="ECO:0000256" key="3">
    <source>
        <dbReference type="ARBA" id="ARBA00023163"/>
    </source>
</evidence>
<dbReference type="EMBL" id="RHHB01000015">
    <property type="protein sequence ID" value="RNB49731.1"/>
    <property type="molecule type" value="Genomic_DNA"/>
</dbReference>